<dbReference type="PANTHER" id="PTHR13318">
    <property type="entry name" value="PARTNER OF PAIRED, ISOFORM B-RELATED"/>
    <property type="match status" value="1"/>
</dbReference>
<dbReference type="GO" id="GO:0019005">
    <property type="term" value="C:SCF ubiquitin ligase complex"/>
    <property type="evidence" value="ECO:0007669"/>
    <property type="project" value="TreeGrafter"/>
</dbReference>
<evidence type="ECO:0000256" key="1">
    <source>
        <dbReference type="SAM" id="MobiDB-lite"/>
    </source>
</evidence>
<dbReference type="InterPro" id="IPR032675">
    <property type="entry name" value="LRR_dom_sf"/>
</dbReference>
<keyword evidence="3" id="KW-1185">Reference proteome</keyword>
<dbReference type="SMART" id="SM00368">
    <property type="entry name" value="LRR_RI"/>
    <property type="match status" value="3"/>
</dbReference>
<accession>A0A6M5Z1I9</accession>
<dbReference type="InterPro" id="IPR001611">
    <property type="entry name" value="Leu-rich_rpt"/>
</dbReference>
<name>A0A6M5Z1I9_9BACT</name>
<reference evidence="3" key="1">
    <citation type="submission" date="2020-05" db="EMBL/GenBank/DDBJ databases">
        <title>Frigoriglobus tundricola gen. nov., sp. nov., a psychrotolerant cellulolytic planctomycete of the family Gemmataceae with two divergent copies of 16S rRNA gene.</title>
        <authorList>
            <person name="Kulichevskaya I.S."/>
            <person name="Ivanova A.A."/>
            <person name="Naumoff D.G."/>
            <person name="Beletsky A.V."/>
            <person name="Rijpstra W.I.C."/>
            <person name="Sinninghe Damste J.S."/>
            <person name="Mardanov A.V."/>
            <person name="Ravin N.V."/>
            <person name="Dedysh S.N."/>
        </authorList>
    </citation>
    <scope>NUCLEOTIDE SEQUENCE [LARGE SCALE GENOMIC DNA]</scope>
    <source>
        <strain evidence="3">PL17</strain>
    </source>
</reference>
<protein>
    <submittedName>
        <fullName evidence="2">Uncharacterized protein</fullName>
    </submittedName>
</protein>
<proteinExistence type="predicted"/>
<dbReference type="KEGG" id="ftj:FTUN_7651"/>
<dbReference type="SUPFAM" id="SSF52047">
    <property type="entry name" value="RNI-like"/>
    <property type="match status" value="1"/>
</dbReference>
<dbReference type="InterPro" id="IPR017504">
    <property type="entry name" value="CHP03067_Planctomycetes"/>
</dbReference>
<organism evidence="2 3">
    <name type="scientific">Frigoriglobus tundricola</name>
    <dbReference type="NCBI Taxonomy" id="2774151"/>
    <lineage>
        <taxon>Bacteria</taxon>
        <taxon>Pseudomonadati</taxon>
        <taxon>Planctomycetota</taxon>
        <taxon>Planctomycetia</taxon>
        <taxon>Gemmatales</taxon>
        <taxon>Gemmataceae</taxon>
        <taxon>Frigoriglobus</taxon>
    </lineage>
</organism>
<dbReference type="NCBIfam" id="TIGR03067">
    <property type="entry name" value="Planc_TIGR03067"/>
    <property type="match status" value="1"/>
</dbReference>
<feature type="region of interest" description="Disordered" evidence="1">
    <location>
        <begin position="180"/>
        <end position="199"/>
    </location>
</feature>
<evidence type="ECO:0000313" key="2">
    <source>
        <dbReference type="EMBL" id="QJX00029.1"/>
    </source>
</evidence>
<sequence length="408" mass="44061">MTNRTALFLALAVLSFSCRRPDPGRRDAPPAPADGDLALLVGKWKIERAVADGKNYSVSYRQAKLEIAAGGKYTFVMPGLVEEGGTITIDPKKSPKEMDLKADGQALNRLQPTIDLLQDALGHARPADGRRGNPVQSAIYQLDGDDLTICLSMIEDRRPTAFETTADSWRVLMTCKRKKPTDKPKNEIAKGPAPPPLPEGVRHEWARAGAEVGWMGTLSEPVTLDFRTTPEALNDAVPAFRFEVWKTGAVGQLPVPKAPFGLYLVGTEATDAELKGLAALESLSALDLAFTKLTDDGLRNLSGLKSLNSLNIFATKVTDNGLKELANMKSLHTLDLRVLDVTDAGLKELAGLKNLKTLDLVGTKVTDAGLKELAGLSALRYLDLTDTRVTSAGVQELKRALPNCQILD</sequence>
<dbReference type="EMBL" id="CP053452">
    <property type="protein sequence ID" value="QJX00029.1"/>
    <property type="molecule type" value="Genomic_DNA"/>
</dbReference>
<dbReference type="PANTHER" id="PTHR13318:SF105">
    <property type="entry name" value="F-BOX_LRR-REPEAT PROTEIN 3"/>
    <property type="match status" value="1"/>
</dbReference>
<dbReference type="Gene3D" id="3.80.10.10">
    <property type="entry name" value="Ribonuclease Inhibitor"/>
    <property type="match status" value="2"/>
</dbReference>
<dbReference type="Proteomes" id="UP000503447">
    <property type="component" value="Chromosome"/>
</dbReference>
<dbReference type="GO" id="GO:0031146">
    <property type="term" value="P:SCF-dependent proteasomal ubiquitin-dependent protein catabolic process"/>
    <property type="evidence" value="ECO:0007669"/>
    <property type="project" value="TreeGrafter"/>
</dbReference>
<dbReference type="AlphaFoldDB" id="A0A6M5Z1I9"/>
<gene>
    <name evidence="2" type="ORF">FTUN_7651</name>
</gene>
<dbReference type="Pfam" id="PF13516">
    <property type="entry name" value="LRR_6"/>
    <property type="match status" value="3"/>
</dbReference>
<dbReference type="PROSITE" id="PS51257">
    <property type="entry name" value="PROKAR_LIPOPROTEIN"/>
    <property type="match status" value="1"/>
</dbReference>
<dbReference type="RefSeq" id="WP_171474875.1">
    <property type="nucleotide sequence ID" value="NZ_CP053452.2"/>
</dbReference>
<evidence type="ECO:0000313" key="3">
    <source>
        <dbReference type="Proteomes" id="UP000503447"/>
    </source>
</evidence>